<accession>A0AAV5LR45</accession>
<dbReference type="EMBL" id="BPVZ01000137">
    <property type="protein sequence ID" value="GKV39938.1"/>
    <property type="molecule type" value="Genomic_DNA"/>
</dbReference>
<evidence type="ECO:0000313" key="2">
    <source>
        <dbReference type="Proteomes" id="UP001054252"/>
    </source>
</evidence>
<dbReference type="Proteomes" id="UP001054252">
    <property type="component" value="Unassembled WGS sequence"/>
</dbReference>
<evidence type="ECO:0000313" key="1">
    <source>
        <dbReference type="EMBL" id="GKV39938.1"/>
    </source>
</evidence>
<gene>
    <name evidence="1" type="ORF">SLEP1_g47632</name>
</gene>
<keyword evidence="2" id="KW-1185">Reference proteome</keyword>
<dbReference type="AlphaFoldDB" id="A0AAV5LR45"/>
<proteinExistence type="predicted"/>
<protein>
    <submittedName>
        <fullName evidence="1">Uncharacterized protein</fullName>
    </submittedName>
</protein>
<name>A0AAV5LR45_9ROSI</name>
<sequence length="42" mass="4856">MKMQSHTFSSKSKPSKLCKIRESLNTNQVVHQRGRDNIAKKI</sequence>
<reference evidence="1 2" key="1">
    <citation type="journal article" date="2021" name="Commun. Biol.">
        <title>The genome of Shorea leprosula (Dipterocarpaceae) highlights the ecological relevance of drought in aseasonal tropical rainforests.</title>
        <authorList>
            <person name="Ng K.K.S."/>
            <person name="Kobayashi M.J."/>
            <person name="Fawcett J.A."/>
            <person name="Hatakeyama M."/>
            <person name="Paape T."/>
            <person name="Ng C.H."/>
            <person name="Ang C.C."/>
            <person name="Tnah L.H."/>
            <person name="Lee C.T."/>
            <person name="Nishiyama T."/>
            <person name="Sese J."/>
            <person name="O'Brien M.J."/>
            <person name="Copetti D."/>
            <person name="Mohd Noor M.I."/>
            <person name="Ong R.C."/>
            <person name="Putra M."/>
            <person name="Sireger I.Z."/>
            <person name="Indrioko S."/>
            <person name="Kosugi Y."/>
            <person name="Izuno A."/>
            <person name="Isagi Y."/>
            <person name="Lee S.L."/>
            <person name="Shimizu K.K."/>
        </authorList>
    </citation>
    <scope>NUCLEOTIDE SEQUENCE [LARGE SCALE GENOMIC DNA]</scope>
    <source>
        <strain evidence="1">214</strain>
    </source>
</reference>
<organism evidence="1 2">
    <name type="scientific">Rubroshorea leprosula</name>
    <dbReference type="NCBI Taxonomy" id="152421"/>
    <lineage>
        <taxon>Eukaryota</taxon>
        <taxon>Viridiplantae</taxon>
        <taxon>Streptophyta</taxon>
        <taxon>Embryophyta</taxon>
        <taxon>Tracheophyta</taxon>
        <taxon>Spermatophyta</taxon>
        <taxon>Magnoliopsida</taxon>
        <taxon>eudicotyledons</taxon>
        <taxon>Gunneridae</taxon>
        <taxon>Pentapetalae</taxon>
        <taxon>rosids</taxon>
        <taxon>malvids</taxon>
        <taxon>Malvales</taxon>
        <taxon>Dipterocarpaceae</taxon>
        <taxon>Rubroshorea</taxon>
    </lineage>
</organism>
<comment type="caution">
    <text evidence="1">The sequence shown here is derived from an EMBL/GenBank/DDBJ whole genome shotgun (WGS) entry which is preliminary data.</text>
</comment>